<evidence type="ECO:0000313" key="1">
    <source>
        <dbReference type="EMBL" id="UQZ81811.1"/>
    </source>
</evidence>
<protein>
    <submittedName>
        <fullName evidence="1">Uncharacterized protein</fullName>
    </submittedName>
</protein>
<reference evidence="1" key="1">
    <citation type="submission" date="2018-02" db="EMBL/GenBank/DDBJ databases">
        <authorList>
            <person name="Kim S.-K."/>
            <person name="Jung H.-I."/>
            <person name="Lee S.-W."/>
        </authorList>
    </citation>
    <scope>NUCLEOTIDE SEQUENCE</scope>
    <source>
        <strain evidence="1">SK3146</strain>
    </source>
</reference>
<gene>
    <name evidence="1" type="ORF">SK3146_00967</name>
</gene>
<reference evidence="1" key="2">
    <citation type="journal article" date="2021" name="J Anim Sci Technol">
        <title>Complete genome sequence of Paenibacillus konkukensis sp. nov. SK3146 as a potential probiotic strain.</title>
        <authorList>
            <person name="Jung H.I."/>
            <person name="Park S."/>
            <person name="Niu K.M."/>
            <person name="Lee S.W."/>
            <person name="Kothari D."/>
            <person name="Yi K.J."/>
            <person name="Kim S.K."/>
        </authorList>
    </citation>
    <scope>NUCLEOTIDE SEQUENCE</scope>
    <source>
        <strain evidence="1">SK3146</strain>
    </source>
</reference>
<dbReference type="RefSeq" id="WP_249864013.1">
    <property type="nucleotide sequence ID" value="NZ_CP027059.1"/>
</dbReference>
<dbReference type="SUPFAM" id="SSF48208">
    <property type="entry name" value="Six-hairpin glycosidases"/>
    <property type="match status" value="1"/>
</dbReference>
<sequence length="696" mass="78419">MTRYTVFSADRRKSAEVTAERDEVTISLRDQESSAVYFEGRLQEMLCFSVRKPWSSEPVRLNHTKLSEEQERLVVEGDLSGIRFSLRLGFDANGLLRISAAWENRSGMTLRDAAAGLLFPLDRKQEEKVTIPHMIYNNNPSSDPQRIVPKLGEGAGRGFLCEEHRLPIPAVNAEWREGEQARFLTLFSLPSYVETPDGKVHYGSLGALQEERGLTFAAMSGVLMMNGEKDVVYVSKSRTQPYDGGYLDFAPGFALEKEYALHWGAIGRSGQAFREVVRAASGLFAPEGAKPHTAAEIVRLKSNALDDRWRTGAGGAAGYIKFTDSNSFGNVSKHPLHYMYGWTGQCLKLAWCDAKLGFSRGEGERIARCVQAASFYVKESETEVPGIRHSSYMLHETRWDDFRSGQEKVVSSRAYGETIADLGDIILLFREQGRAIPEEWVRAVCDAADLFIRGGLQDGILPAAWDLSGKPYDNMITAAGLPCLIALVQAYRITRQPDYLAAAEAMMQCYYELHAATFDRPFARSTLDAKCEDKEAGMYFFLAAYHLYKTTGKPLYEEWAQLSAEWLLTFVYMWNPVYDKGSMFREAGFQAAGWPGVSVQNHHLDVFFPTFELWDFGRSTGRADDERWGRMIFDALGQGICTKPGEWKFDIIGEQAEGFFQTNWNHRGHSNKWNPSWVIALMLQNAIRFQEAELAK</sequence>
<dbReference type="Proteomes" id="UP001057134">
    <property type="component" value="Chromosome"/>
</dbReference>
<proteinExistence type="predicted"/>
<keyword evidence="2" id="KW-1185">Reference proteome</keyword>
<accession>A0ABY4RH95</accession>
<name>A0ABY4RH95_9BACL</name>
<dbReference type="InterPro" id="IPR008928">
    <property type="entry name" value="6-hairpin_glycosidase_sf"/>
</dbReference>
<evidence type="ECO:0000313" key="2">
    <source>
        <dbReference type="Proteomes" id="UP001057134"/>
    </source>
</evidence>
<organism evidence="1 2">
    <name type="scientific">Paenibacillus konkukensis</name>
    <dbReference type="NCBI Taxonomy" id="2020716"/>
    <lineage>
        <taxon>Bacteria</taxon>
        <taxon>Bacillati</taxon>
        <taxon>Bacillota</taxon>
        <taxon>Bacilli</taxon>
        <taxon>Bacillales</taxon>
        <taxon>Paenibacillaceae</taxon>
        <taxon>Paenibacillus</taxon>
    </lineage>
</organism>
<dbReference type="EMBL" id="CP027059">
    <property type="protein sequence ID" value="UQZ81811.1"/>
    <property type="molecule type" value="Genomic_DNA"/>
</dbReference>